<dbReference type="InterPro" id="IPR036322">
    <property type="entry name" value="WD40_repeat_dom_sf"/>
</dbReference>
<feature type="region of interest" description="Disordered" evidence="6">
    <location>
        <begin position="1"/>
        <end position="169"/>
    </location>
</feature>
<dbReference type="PANTHER" id="PTHR19865">
    <property type="entry name" value="U3 SMALL NUCLEOLAR RNA INTERACTING PROTEIN 2"/>
    <property type="match status" value="1"/>
</dbReference>
<dbReference type="GO" id="GO:0032040">
    <property type="term" value="C:small-subunit processome"/>
    <property type="evidence" value="ECO:0007669"/>
    <property type="project" value="TreeGrafter"/>
</dbReference>
<proteinExistence type="predicted"/>
<gene>
    <name evidence="7" type="ORF">PVMG_01667</name>
</gene>
<keyword evidence="4" id="KW-0539">Nucleus</keyword>
<dbReference type="SMART" id="SM00320">
    <property type="entry name" value="WD40"/>
    <property type="match status" value="5"/>
</dbReference>
<evidence type="ECO:0000313" key="7">
    <source>
        <dbReference type="EMBL" id="KMZ90300.1"/>
    </source>
</evidence>
<comment type="subcellular location">
    <subcellularLocation>
        <location evidence="1">Nucleus</location>
    </subcellularLocation>
</comment>
<feature type="compositionally biased region" description="Acidic residues" evidence="6">
    <location>
        <begin position="25"/>
        <end position="35"/>
    </location>
</feature>
<feature type="region of interest" description="Disordered" evidence="6">
    <location>
        <begin position="289"/>
        <end position="314"/>
    </location>
</feature>
<organism evidence="7 8">
    <name type="scientific">Plasmodium vivax Mauritania I</name>
    <dbReference type="NCBI Taxonomy" id="1035515"/>
    <lineage>
        <taxon>Eukaryota</taxon>
        <taxon>Sar</taxon>
        <taxon>Alveolata</taxon>
        <taxon>Apicomplexa</taxon>
        <taxon>Aconoidasida</taxon>
        <taxon>Haemosporida</taxon>
        <taxon>Plasmodiidae</taxon>
        <taxon>Plasmodium</taxon>
        <taxon>Plasmodium (Plasmodium)</taxon>
    </lineage>
</organism>
<dbReference type="PROSITE" id="PS50082">
    <property type="entry name" value="WD_REPEATS_2"/>
    <property type="match status" value="1"/>
</dbReference>
<dbReference type="PANTHER" id="PTHR19865:SF0">
    <property type="entry name" value="U3 SMALL NUCLEOLAR RNA-INTERACTING PROTEIN 2"/>
    <property type="match status" value="1"/>
</dbReference>
<feature type="compositionally biased region" description="Basic and acidic residues" evidence="6">
    <location>
        <begin position="146"/>
        <end position="167"/>
    </location>
</feature>
<dbReference type="EMBL" id="KQ235110">
    <property type="protein sequence ID" value="KMZ90300.1"/>
    <property type="molecule type" value="Genomic_DNA"/>
</dbReference>
<evidence type="ECO:0000256" key="5">
    <source>
        <dbReference type="PROSITE-ProRule" id="PRU00221"/>
    </source>
</evidence>
<evidence type="ECO:0000313" key="8">
    <source>
        <dbReference type="Proteomes" id="UP000053776"/>
    </source>
</evidence>
<evidence type="ECO:0000256" key="6">
    <source>
        <dbReference type="SAM" id="MobiDB-lite"/>
    </source>
</evidence>
<dbReference type="Gene3D" id="2.130.10.10">
    <property type="entry name" value="YVTN repeat-like/Quinoprotein amine dehydrogenase"/>
    <property type="match status" value="1"/>
</dbReference>
<sequence length="643" mass="71789">MKFNKRKKSFKIKKKNYGGRKEQEDNSEIESDDILSSEASESANLRTKLGKKKKRHIASVEGQITDEDATDGDASDGDASDLEEDGPSGDENGDAFNNPEERKIHLAKKYLRDMGIQSSDEEKSQSDSPANSDEEDNSDSNFSDNRYSHGNEEQKERITKLMMQRERQKSRKALLNLGNKIKIVHDEKLAASKGVVKRGPACLNRSGGSGGSGESGQSGQTGQRGQPGKSSQTDLLSEEAFFFRGHKKSVTCVACPDFNLSFFDYYEYDAGTAEREGCDAYAGYNSGKFYREDNPRSSPQGDDPLGGDPLGDDAQQVMQPKVFPNVSLSTAYTGGKDACIIEWDLARGEKVHIYKGNPSAFQHFGRSNGISHFKSVMDLYCHKFNSFFISVGADNLISTWDNRVKKTCTHSIVGHKNVISAIVGSNENTDELNMEYNFFTSSYDKSIKLWDLRFLEKCINTYMGHTNNILSMTSLTQNKLITSSSDYTLRFWNTKNDNHLLFNLNYEIVESCCSLNNRVFIAGTFSGHIYILSSSYKKPICICKNAHNSYAVTALVSIPFTDIFISGSYDGYVNFWQYKSVSKTSATMRKVLAVPVDGAVSKFSFSPNYAYLFAAVGDEMKHGKWTRTRSRNGLAVIPLRFLR</sequence>
<dbReference type="PROSITE" id="PS00678">
    <property type="entry name" value="WD_REPEATS_1"/>
    <property type="match status" value="1"/>
</dbReference>
<dbReference type="Pfam" id="PF00400">
    <property type="entry name" value="WD40"/>
    <property type="match status" value="3"/>
</dbReference>
<evidence type="ECO:0000256" key="3">
    <source>
        <dbReference type="ARBA" id="ARBA00022737"/>
    </source>
</evidence>
<reference evidence="7 8" key="1">
    <citation type="submission" date="2011-08" db="EMBL/GenBank/DDBJ databases">
        <title>The Genome Sequence of Plasmodium vivax Mauritania I.</title>
        <authorList>
            <consortium name="The Broad Institute Genome Sequencing Platform"/>
            <consortium name="The Broad Institute Genome Sequencing Center for Infectious Disease"/>
            <person name="Neafsey D."/>
            <person name="Carlton J."/>
            <person name="Barnwell J."/>
            <person name="Collins W."/>
            <person name="Escalante A."/>
            <person name="Mullikin J."/>
            <person name="Saul A."/>
            <person name="Guigo R."/>
            <person name="Camara F."/>
            <person name="Young S.K."/>
            <person name="Zeng Q."/>
            <person name="Gargeya S."/>
            <person name="Fitzgerald M."/>
            <person name="Haas B."/>
            <person name="Abouelleil A."/>
            <person name="Alvarado L."/>
            <person name="Arachchi H.M."/>
            <person name="Berlin A."/>
            <person name="Brown A."/>
            <person name="Chapman S.B."/>
            <person name="Chen Z."/>
            <person name="Dunbar C."/>
            <person name="Freedman E."/>
            <person name="Gearin G."/>
            <person name="Gellesch M."/>
            <person name="Goldberg J."/>
            <person name="Griggs A."/>
            <person name="Gujja S."/>
            <person name="Heiman D."/>
            <person name="Howarth C."/>
            <person name="Larson L."/>
            <person name="Lui A."/>
            <person name="MacDonald P.J.P."/>
            <person name="Montmayeur A."/>
            <person name="Murphy C."/>
            <person name="Neiman D."/>
            <person name="Pearson M."/>
            <person name="Priest M."/>
            <person name="Roberts A."/>
            <person name="Saif S."/>
            <person name="Shea T."/>
            <person name="Shenoy N."/>
            <person name="Sisk P."/>
            <person name="Stolte C."/>
            <person name="Sykes S."/>
            <person name="Wortman J."/>
            <person name="Nusbaum C."/>
            <person name="Birren B."/>
        </authorList>
    </citation>
    <scope>NUCLEOTIDE SEQUENCE [LARGE SCALE GENOMIC DNA]</scope>
    <source>
        <strain evidence="7 8">Mauritania I</strain>
    </source>
</reference>
<dbReference type="InterPro" id="IPR001680">
    <property type="entry name" value="WD40_rpt"/>
</dbReference>
<keyword evidence="3" id="KW-0677">Repeat</keyword>
<feature type="repeat" description="WD" evidence="5">
    <location>
        <begin position="462"/>
        <end position="502"/>
    </location>
</feature>
<dbReference type="InterPro" id="IPR039241">
    <property type="entry name" value="Rrp9-like"/>
</dbReference>
<dbReference type="OrthoDB" id="6252103at2759"/>
<evidence type="ECO:0000256" key="1">
    <source>
        <dbReference type="ARBA" id="ARBA00004123"/>
    </source>
</evidence>
<feature type="compositionally biased region" description="Basic residues" evidence="6">
    <location>
        <begin position="1"/>
        <end position="18"/>
    </location>
</feature>
<feature type="compositionally biased region" description="Low complexity" evidence="6">
    <location>
        <begin position="217"/>
        <end position="228"/>
    </location>
</feature>
<feature type="compositionally biased region" description="Acidic residues" evidence="6">
    <location>
        <begin position="64"/>
        <end position="93"/>
    </location>
</feature>
<dbReference type="AlphaFoldDB" id="A0A0J9T4E0"/>
<feature type="region of interest" description="Disordered" evidence="6">
    <location>
        <begin position="200"/>
        <end position="233"/>
    </location>
</feature>
<evidence type="ECO:0000256" key="2">
    <source>
        <dbReference type="ARBA" id="ARBA00022574"/>
    </source>
</evidence>
<dbReference type="InterPro" id="IPR019775">
    <property type="entry name" value="WD40_repeat_CS"/>
</dbReference>
<dbReference type="SUPFAM" id="SSF50978">
    <property type="entry name" value="WD40 repeat-like"/>
    <property type="match status" value="1"/>
</dbReference>
<accession>A0A0J9T4E0</accession>
<evidence type="ECO:0000256" key="4">
    <source>
        <dbReference type="ARBA" id="ARBA00023242"/>
    </source>
</evidence>
<feature type="compositionally biased region" description="Gly residues" evidence="6">
    <location>
        <begin position="207"/>
        <end position="216"/>
    </location>
</feature>
<name>A0A0J9T4E0_PLAVI</name>
<dbReference type="Proteomes" id="UP000053776">
    <property type="component" value="Unassembled WGS sequence"/>
</dbReference>
<dbReference type="GO" id="GO:0034511">
    <property type="term" value="F:U3 snoRNA binding"/>
    <property type="evidence" value="ECO:0007669"/>
    <property type="project" value="InterPro"/>
</dbReference>
<keyword evidence="2 5" id="KW-0853">WD repeat</keyword>
<feature type="compositionally biased region" description="Basic residues" evidence="6">
    <location>
        <begin position="48"/>
        <end position="57"/>
    </location>
</feature>
<dbReference type="InterPro" id="IPR015943">
    <property type="entry name" value="WD40/YVTN_repeat-like_dom_sf"/>
</dbReference>
<protein>
    <submittedName>
        <fullName evidence="7">WD domain, G-beta repeat domain-containing protein</fullName>
    </submittedName>
</protein>